<sequence>MNALFLSSKTSKLLKLVVDIDPLKIIFFVSTAIKSFSEDIVDIPINGFQFIKSDMIDSRVNNNTALSDSVHSRPVNIKGILFIEDDIGTVVGLMQSIDGKQAQPKPESSKTKECPIYEQLCTIFADSGADGKYAQSSHYEGLEKSAGMDISFKESGNLAPPSSSTPLHSTATSQQTTTRTVAGRKRKCPSDIVPASGQSRGKERINAMAEAMWEMIAASKHQTVVMPQVDGRFTICKCIKALDEIEGVPDNLYYAALDLFDNPSLREMFICLNSSSIQLTWLQGKCANLASFI</sequence>
<evidence type="ECO:0000313" key="2">
    <source>
        <dbReference type="EMBL" id="MCD9559711.1"/>
    </source>
</evidence>
<protein>
    <submittedName>
        <fullName evidence="2">Uncharacterized protein</fullName>
    </submittedName>
</protein>
<accession>A0ABS8ULJ3</accession>
<gene>
    <name evidence="2" type="ORF">HAX54_017882</name>
</gene>
<dbReference type="EMBL" id="JACEIK010002196">
    <property type="protein sequence ID" value="MCD9559711.1"/>
    <property type="molecule type" value="Genomic_DNA"/>
</dbReference>
<dbReference type="PANTHER" id="PTHR47584:SF2">
    <property type="entry name" value="L10-INTERACTING MYB DOMAIN-CONTAINING PROTEIN-LIKE"/>
    <property type="match status" value="1"/>
</dbReference>
<dbReference type="Proteomes" id="UP000823775">
    <property type="component" value="Unassembled WGS sequence"/>
</dbReference>
<evidence type="ECO:0000256" key="1">
    <source>
        <dbReference type="SAM" id="MobiDB-lite"/>
    </source>
</evidence>
<dbReference type="InterPro" id="IPR045026">
    <property type="entry name" value="LIMYB"/>
</dbReference>
<feature type="compositionally biased region" description="Low complexity" evidence="1">
    <location>
        <begin position="169"/>
        <end position="180"/>
    </location>
</feature>
<organism evidence="2 3">
    <name type="scientific">Datura stramonium</name>
    <name type="common">Jimsonweed</name>
    <name type="synonym">Common thornapple</name>
    <dbReference type="NCBI Taxonomy" id="4076"/>
    <lineage>
        <taxon>Eukaryota</taxon>
        <taxon>Viridiplantae</taxon>
        <taxon>Streptophyta</taxon>
        <taxon>Embryophyta</taxon>
        <taxon>Tracheophyta</taxon>
        <taxon>Spermatophyta</taxon>
        <taxon>Magnoliopsida</taxon>
        <taxon>eudicotyledons</taxon>
        <taxon>Gunneridae</taxon>
        <taxon>Pentapetalae</taxon>
        <taxon>asterids</taxon>
        <taxon>lamiids</taxon>
        <taxon>Solanales</taxon>
        <taxon>Solanaceae</taxon>
        <taxon>Solanoideae</taxon>
        <taxon>Datureae</taxon>
        <taxon>Datura</taxon>
    </lineage>
</organism>
<comment type="caution">
    <text evidence="2">The sequence shown here is derived from an EMBL/GenBank/DDBJ whole genome shotgun (WGS) entry which is preliminary data.</text>
</comment>
<name>A0ABS8ULJ3_DATST</name>
<proteinExistence type="predicted"/>
<keyword evidence="3" id="KW-1185">Reference proteome</keyword>
<dbReference type="PANTHER" id="PTHR47584">
    <property type="match status" value="1"/>
</dbReference>
<reference evidence="2 3" key="1">
    <citation type="journal article" date="2021" name="BMC Genomics">
        <title>Datura genome reveals duplications of psychoactive alkaloid biosynthetic genes and high mutation rate following tissue culture.</title>
        <authorList>
            <person name="Rajewski A."/>
            <person name="Carter-House D."/>
            <person name="Stajich J."/>
            <person name="Litt A."/>
        </authorList>
    </citation>
    <scope>NUCLEOTIDE SEQUENCE [LARGE SCALE GENOMIC DNA]</scope>
    <source>
        <strain evidence="2">AR-01</strain>
    </source>
</reference>
<evidence type="ECO:0000313" key="3">
    <source>
        <dbReference type="Proteomes" id="UP000823775"/>
    </source>
</evidence>
<feature type="region of interest" description="Disordered" evidence="1">
    <location>
        <begin position="152"/>
        <end position="201"/>
    </location>
</feature>